<dbReference type="RefSeq" id="WP_202233310.1">
    <property type="nucleotide sequence ID" value="NZ_AP018365.1"/>
</dbReference>
<dbReference type="Proteomes" id="UP000595703">
    <property type="component" value="Chromosome"/>
</dbReference>
<dbReference type="KEGG" id="arev:RVR_2483"/>
<feature type="region of interest" description="Disordered" evidence="3">
    <location>
        <begin position="110"/>
        <end position="129"/>
    </location>
</feature>
<evidence type="ECO:0000313" key="6">
    <source>
        <dbReference type="Proteomes" id="UP000595703"/>
    </source>
</evidence>
<dbReference type="PANTHER" id="PTHR46943:SF1">
    <property type="entry name" value="PENTRAXIN-RELATED PROTEIN PTX3"/>
    <property type="match status" value="1"/>
</dbReference>
<dbReference type="Gene3D" id="2.60.120.200">
    <property type="match status" value="1"/>
</dbReference>
<evidence type="ECO:0000256" key="1">
    <source>
        <dbReference type="ARBA" id="ARBA00022729"/>
    </source>
</evidence>
<evidence type="ECO:0000313" key="5">
    <source>
        <dbReference type="EMBL" id="BBA96949.1"/>
    </source>
</evidence>
<reference evidence="5 6" key="4">
    <citation type="journal article" date="2020" name="Sci. Rep.">
        <title>beta-carboline chemical signals induce reveromycin production through a LuxR family regulator in Streptomyces sp. SN-593.</title>
        <authorList>
            <person name="Panthee S."/>
            <person name="Kito N."/>
            <person name="Hayashi T."/>
            <person name="Shimizu T."/>
            <person name="Ishikawa J."/>
            <person name="Hamamoto H."/>
            <person name="Osada H."/>
            <person name="Takahashi S."/>
        </authorList>
    </citation>
    <scope>NUCLEOTIDE SEQUENCE [LARGE SCALE GENOMIC DNA]</scope>
    <source>
        <strain evidence="5 6">SN-593</strain>
    </source>
</reference>
<keyword evidence="2" id="KW-1015">Disulfide bond</keyword>
<feature type="region of interest" description="Disordered" evidence="3">
    <location>
        <begin position="27"/>
        <end position="90"/>
    </location>
</feature>
<evidence type="ECO:0000256" key="3">
    <source>
        <dbReference type="SAM" id="MobiDB-lite"/>
    </source>
</evidence>
<keyword evidence="6" id="KW-1185">Reference proteome</keyword>
<reference evidence="5 6" key="1">
    <citation type="journal article" date="2010" name="J. Bacteriol.">
        <title>Biochemical characterization of a novel indole prenyltransferase from Streptomyces sp. SN-593.</title>
        <authorList>
            <person name="Takahashi S."/>
            <person name="Takagi H."/>
            <person name="Toyoda A."/>
            <person name="Uramoto M."/>
            <person name="Nogawa T."/>
            <person name="Ueki M."/>
            <person name="Sakaki Y."/>
            <person name="Osada H."/>
        </authorList>
    </citation>
    <scope>NUCLEOTIDE SEQUENCE [LARGE SCALE GENOMIC DNA]</scope>
    <source>
        <strain evidence="5 6">SN-593</strain>
    </source>
</reference>
<dbReference type="InterPro" id="IPR013320">
    <property type="entry name" value="ConA-like_dom_sf"/>
</dbReference>
<dbReference type="InterPro" id="IPR042837">
    <property type="entry name" value="PTX3"/>
</dbReference>
<name>A0A7U3VMV6_9ACTN</name>
<dbReference type="Pfam" id="PF13385">
    <property type="entry name" value="Laminin_G_3"/>
    <property type="match status" value="1"/>
</dbReference>
<reference evidence="5 6" key="2">
    <citation type="journal article" date="2011" name="J. Antibiot.">
        <title>Furaquinocins I and J: novel polyketide isoprenoid hybrid compounds from Streptomyces reveromyceticus SN-593.</title>
        <authorList>
            <person name="Panthee S."/>
            <person name="Takahashi S."/>
            <person name="Takagi H."/>
            <person name="Nogawa T."/>
            <person name="Oowada E."/>
            <person name="Uramoto M."/>
            <person name="Osada H."/>
        </authorList>
    </citation>
    <scope>NUCLEOTIDE SEQUENCE [LARGE SCALE GENOMIC DNA]</scope>
    <source>
        <strain evidence="5 6">SN-593</strain>
    </source>
</reference>
<dbReference type="PANTHER" id="PTHR46943">
    <property type="entry name" value="PENTRAXIN-RELATED PROTEIN PTX3"/>
    <property type="match status" value="1"/>
</dbReference>
<sequence length="311" mass="32031">MLTTAVLAGVGVLLLGLGVAVAVQTRGHGTSDGARDAAASSPVASQGEVQPSLPVAIPSASGTGTSKQGAGGAKKTSPSPSAASGVLPSQGASATVAPAVTLPQPLGHWRLGAGGLGKDETGRHPAQSFNVGTSTEHGGAGVFNGQNSQVLTKAVVDTGPGHSFTVSAWAYLGSTHRGDLTVVSQDGTQDSGFFLQYSGPTNRWSFSRVQTDGAPSDVTRYRAVSIDPPPVNTWTHLVGVYDATDGEMTLYVNGVRQSTARDIYPFETNLSFVIGRARWRGDQGSQWFLGQISDVQVFGQALTDVQVRAVE</sequence>
<dbReference type="SMART" id="SM00560">
    <property type="entry name" value="LamGL"/>
    <property type="match status" value="1"/>
</dbReference>
<gene>
    <name evidence="5" type="ORF">RVR_2483</name>
</gene>
<dbReference type="EMBL" id="AP018365">
    <property type="protein sequence ID" value="BBA96949.1"/>
    <property type="molecule type" value="Genomic_DNA"/>
</dbReference>
<evidence type="ECO:0000259" key="4">
    <source>
        <dbReference type="SMART" id="SM00560"/>
    </source>
</evidence>
<organism evidence="5 6">
    <name type="scientific">Actinacidiphila reveromycinica</name>
    <dbReference type="NCBI Taxonomy" id="659352"/>
    <lineage>
        <taxon>Bacteria</taxon>
        <taxon>Bacillati</taxon>
        <taxon>Actinomycetota</taxon>
        <taxon>Actinomycetes</taxon>
        <taxon>Kitasatosporales</taxon>
        <taxon>Streptomycetaceae</taxon>
        <taxon>Actinacidiphila</taxon>
    </lineage>
</organism>
<proteinExistence type="predicted"/>
<dbReference type="AlphaFoldDB" id="A0A7U3VMV6"/>
<dbReference type="GO" id="GO:0006955">
    <property type="term" value="P:immune response"/>
    <property type="evidence" value="ECO:0007669"/>
    <property type="project" value="InterPro"/>
</dbReference>
<accession>A0A7U3VMV6</accession>
<reference evidence="5 6" key="3">
    <citation type="journal article" date="2011" name="Nat. Chem. Biol.">
        <title>Reveromycin A biosynthesis uses RevG and RevJ for stereospecific spiroacetal formation.</title>
        <authorList>
            <person name="Takahashi S."/>
            <person name="Toyoda A."/>
            <person name="Sekiyama Y."/>
            <person name="Takagi H."/>
            <person name="Nogawa T."/>
            <person name="Uramoto M."/>
            <person name="Suzuki R."/>
            <person name="Koshino H."/>
            <person name="Kumano T."/>
            <person name="Panthee S."/>
            <person name="Dairi T."/>
            <person name="Ishikawa J."/>
            <person name="Ikeda H."/>
            <person name="Sakaki Y."/>
            <person name="Osada H."/>
        </authorList>
    </citation>
    <scope>NUCLEOTIDE SEQUENCE [LARGE SCALE GENOMIC DNA]</scope>
    <source>
        <strain evidence="5 6">SN-593</strain>
    </source>
</reference>
<keyword evidence="1" id="KW-0732">Signal</keyword>
<dbReference type="InterPro" id="IPR006558">
    <property type="entry name" value="LamG-like"/>
</dbReference>
<protein>
    <recommendedName>
        <fullName evidence="4">LamG-like jellyroll fold domain-containing protein</fullName>
    </recommendedName>
</protein>
<evidence type="ECO:0000256" key="2">
    <source>
        <dbReference type="ARBA" id="ARBA00023157"/>
    </source>
</evidence>
<feature type="domain" description="LamG-like jellyroll fold" evidence="4">
    <location>
        <begin position="162"/>
        <end position="305"/>
    </location>
</feature>
<dbReference type="SUPFAM" id="SSF49899">
    <property type="entry name" value="Concanavalin A-like lectins/glucanases"/>
    <property type="match status" value="1"/>
</dbReference>